<dbReference type="PANTHER" id="PTHR11960:SF8">
    <property type="entry name" value="EUKARYOTIC TRANSLATION INITIATION FACTOR 4E1-RELATED"/>
    <property type="match status" value="1"/>
</dbReference>
<dbReference type="PANTHER" id="PTHR11960">
    <property type="entry name" value="EUKARYOTIC TRANSLATION INITIATION FACTOR 4E RELATED"/>
    <property type="match status" value="1"/>
</dbReference>
<keyword evidence="5 6" id="KW-0648">Protein biosynthesis</keyword>
<proteinExistence type="inferred from homology"/>
<dbReference type="Pfam" id="PF01652">
    <property type="entry name" value="IF4E"/>
    <property type="match status" value="1"/>
</dbReference>
<name>A0A6A7C0J6_9PEZI</name>
<reference evidence="7" key="1">
    <citation type="journal article" date="2020" name="Stud. Mycol.">
        <title>101 Dothideomycetes genomes: a test case for predicting lifestyles and emergence of pathogens.</title>
        <authorList>
            <person name="Haridas S."/>
            <person name="Albert R."/>
            <person name="Binder M."/>
            <person name="Bloem J."/>
            <person name="Labutti K."/>
            <person name="Salamov A."/>
            <person name="Andreopoulos B."/>
            <person name="Baker S."/>
            <person name="Barry K."/>
            <person name="Bills G."/>
            <person name="Bluhm B."/>
            <person name="Cannon C."/>
            <person name="Castanera R."/>
            <person name="Culley D."/>
            <person name="Daum C."/>
            <person name="Ezra D."/>
            <person name="Gonzalez J."/>
            <person name="Henrissat B."/>
            <person name="Kuo A."/>
            <person name="Liang C."/>
            <person name="Lipzen A."/>
            <person name="Lutzoni F."/>
            <person name="Magnuson J."/>
            <person name="Mondo S."/>
            <person name="Nolan M."/>
            <person name="Ohm R."/>
            <person name="Pangilinan J."/>
            <person name="Park H.-J."/>
            <person name="Ramirez L."/>
            <person name="Alfaro M."/>
            <person name="Sun H."/>
            <person name="Tritt A."/>
            <person name="Yoshinaga Y."/>
            <person name="Zwiers L.-H."/>
            <person name="Turgeon B."/>
            <person name="Goodwin S."/>
            <person name="Spatafora J."/>
            <person name="Crous P."/>
            <person name="Grigoriev I."/>
        </authorList>
    </citation>
    <scope>NUCLEOTIDE SEQUENCE</scope>
    <source>
        <strain evidence="7">CBS 480.64</strain>
    </source>
</reference>
<keyword evidence="8" id="KW-1185">Reference proteome</keyword>
<gene>
    <name evidence="7" type="ORF">K470DRAFT_263928</name>
</gene>
<evidence type="ECO:0000256" key="6">
    <source>
        <dbReference type="RuleBase" id="RU004374"/>
    </source>
</evidence>
<evidence type="ECO:0000256" key="2">
    <source>
        <dbReference type="ARBA" id="ARBA00022540"/>
    </source>
</evidence>
<dbReference type="Gene3D" id="3.30.760.10">
    <property type="entry name" value="RNA Cap, Translation Initiation Factor Eif4e"/>
    <property type="match status" value="1"/>
</dbReference>
<dbReference type="GO" id="GO:0016281">
    <property type="term" value="C:eukaryotic translation initiation factor 4F complex"/>
    <property type="evidence" value="ECO:0007669"/>
    <property type="project" value="TreeGrafter"/>
</dbReference>
<evidence type="ECO:0000313" key="8">
    <source>
        <dbReference type="Proteomes" id="UP000799421"/>
    </source>
</evidence>
<evidence type="ECO:0000256" key="5">
    <source>
        <dbReference type="ARBA" id="ARBA00022917"/>
    </source>
</evidence>
<dbReference type="Proteomes" id="UP000799421">
    <property type="component" value="Unassembled WGS sequence"/>
</dbReference>
<dbReference type="GO" id="GO:0003743">
    <property type="term" value="F:translation initiation factor activity"/>
    <property type="evidence" value="ECO:0007669"/>
    <property type="project" value="UniProtKB-KW"/>
</dbReference>
<sequence>MSCFNRGNIKMQHTWVFWIATPPANPSDLSDRSPEEKMTFNTLYGLNEAVKELIRTAEMGMGEGHYFFKQGAVPVLHHHSNERGGRWTFEFGDRRLTDLSSFIHTMMTIDRVSGLREDDEILGLAIHLDLSRVSLWTRTANCNSTLQVVGAWFNVAMNLERGQTIAFNSNMDIGTIGRNPDRTATKM</sequence>
<evidence type="ECO:0000256" key="3">
    <source>
        <dbReference type="ARBA" id="ARBA00022845"/>
    </source>
</evidence>
<keyword evidence="4 6" id="KW-0694">RNA-binding</keyword>
<keyword evidence="2 6" id="KW-0396">Initiation factor</keyword>
<keyword evidence="3" id="KW-0810">Translation regulation</keyword>
<dbReference type="AlphaFoldDB" id="A0A6A7C0J6"/>
<evidence type="ECO:0000256" key="1">
    <source>
        <dbReference type="ARBA" id="ARBA00009860"/>
    </source>
</evidence>
<evidence type="ECO:0000256" key="4">
    <source>
        <dbReference type="ARBA" id="ARBA00022884"/>
    </source>
</evidence>
<organism evidence="7 8">
    <name type="scientific">Piedraia hortae CBS 480.64</name>
    <dbReference type="NCBI Taxonomy" id="1314780"/>
    <lineage>
        <taxon>Eukaryota</taxon>
        <taxon>Fungi</taxon>
        <taxon>Dikarya</taxon>
        <taxon>Ascomycota</taxon>
        <taxon>Pezizomycotina</taxon>
        <taxon>Dothideomycetes</taxon>
        <taxon>Dothideomycetidae</taxon>
        <taxon>Capnodiales</taxon>
        <taxon>Piedraiaceae</taxon>
        <taxon>Piedraia</taxon>
    </lineage>
</organism>
<dbReference type="EMBL" id="MU005975">
    <property type="protein sequence ID" value="KAF2861096.1"/>
    <property type="molecule type" value="Genomic_DNA"/>
</dbReference>
<dbReference type="InterPro" id="IPR023398">
    <property type="entry name" value="TIF_eIF4e-like"/>
</dbReference>
<dbReference type="SUPFAM" id="SSF55418">
    <property type="entry name" value="eIF4e-like"/>
    <property type="match status" value="1"/>
</dbReference>
<protein>
    <submittedName>
        <fullName evidence="7">Uncharacterized protein</fullName>
    </submittedName>
</protein>
<dbReference type="GO" id="GO:0006417">
    <property type="term" value="P:regulation of translation"/>
    <property type="evidence" value="ECO:0007669"/>
    <property type="project" value="UniProtKB-KW"/>
</dbReference>
<evidence type="ECO:0000313" key="7">
    <source>
        <dbReference type="EMBL" id="KAF2861096.1"/>
    </source>
</evidence>
<accession>A0A6A7C0J6</accession>
<dbReference type="InterPro" id="IPR001040">
    <property type="entry name" value="TIF_eIF_4E"/>
</dbReference>
<dbReference type="GO" id="GO:0000340">
    <property type="term" value="F:RNA 7-methylguanosine cap binding"/>
    <property type="evidence" value="ECO:0007669"/>
    <property type="project" value="TreeGrafter"/>
</dbReference>
<comment type="similarity">
    <text evidence="1 6">Belongs to the eukaryotic initiation factor 4E family.</text>
</comment>